<evidence type="ECO:0000256" key="6">
    <source>
        <dbReference type="SAM" id="MobiDB-lite"/>
    </source>
</evidence>
<feature type="compositionally biased region" description="Polar residues" evidence="6">
    <location>
        <begin position="184"/>
        <end position="194"/>
    </location>
</feature>
<dbReference type="GO" id="GO:0005874">
    <property type="term" value="C:microtubule"/>
    <property type="evidence" value="ECO:0007669"/>
    <property type="project" value="UniProtKB-KW"/>
</dbReference>
<evidence type="ECO:0000259" key="7">
    <source>
        <dbReference type="Pfam" id="PF04130"/>
    </source>
</evidence>
<keyword evidence="4 5" id="KW-0206">Cytoskeleton</keyword>
<evidence type="ECO:0000313" key="9">
    <source>
        <dbReference type="EMBL" id="RXK41438.1"/>
    </source>
</evidence>
<dbReference type="GO" id="GO:0051225">
    <property type="term" value="P:spindle assembly"/>
    <property type="evidence" value="ECO:0007669"/>
    <property type="project" value="TreeGrafter"/>
</dbReference>
<evidence type="ECO:0000313" key="10">
    <source>
        <dbReference type="Proteomes" id="UP000289152"/>
    </source>
</evidence>
<dbReference type="InterPro" id="IPR041470">
    <property type="entry name" value="GCP_N"/>
</dbReference>
<evidence type="ECO:0000256" key="5">
    <source>
        <dbReference type="RuleBase" id="RU363050"/>
    </source>
</evidence>
<evidence type="ECO:0000256" key="3">
    <source>
        <dbReference type="ARBA" id="ARBA00022701"/>
    </source>
</evidence>
<dbReference type="InterPro" id="IPR042241">
    <property type="entry name" value="GCP_C_sf"/>
</dbReference>
<dbReference type="GO" id="GO:0051011">
    <property type="term" value="F:microtubule minus-end binding"/>
    <property type="evidence" value="ECO:0007669"/>
    <property type="project" value="TreeGrafter"/>
</dbReference>
<comment type="subcellular location">
    <subcellularLocation>
        <location evidence="5">Cytoplasm</location>
        <location evidence="5">Cytoskeleton</location>
        <location evidence="5">Microtubule organizing center</location>
    </subcellularLocation>
</comment>
<keyword evidence="3 5" id="KW-0493">Microtubule</keyword>
<reference evidence="9 10" key="1">
    <citation type="submission" date="2016-06" db="EMBL/GenBank/DDBJ databases">
        <title>Evolution of pathogenesis and genome organization in the Tremellales.</title>
        <authorList>
            <person name="Cuomo C."/>
            <person name="Litvintseva A."/>
            <person name="Heitman J."/>
            <person name="Chen Y."/>
            <person name="Sun S."/>
            <person name="Springer D."/>
            <person name="Dromer F."/>
            <person name="Young S."/>
            <person name="Zeng Q."/>
            <person name="Chapman S."/>
            <person name="Gujja S."/>
            <person name="Saif S."/>
            <person name="Birren B."/>
        </authorList>
    </citation>
    <scope>NUCLEOTIDE SEQUENCE [LARGE SCALE GENOMIC DNA]</scope>
    <source>
        <strain evidence="9 10">ATCC 28783</strain>
    </source>
</reference>
<gene>
    <name evidence="9" type="ORF">M231_01344</name>
</gene>
<evidence type="ECO:0000256" key="2">
    <source>
        <dbReference type="ARBA" id="ARBA00022490"/>
    </source>
</evidence>
<dbReference type="GO" id="GO:0000922">
    <property type="term" value="C:spindle pole"/>
    <property type="evidence" value="ECO:0007669"/>
    <property type="project" value="InterPro"/>
</dbReference>
<proteinExistence type="inferred from homology"/>
<dbReference type="OrthoDB" id="66546at2759"/>
<dbReference type="Proteomes" id="UP000289152">
    <property type="component" value="Unassembled WGS sequence"/>
</dbReference>
<accession>A0A4Q1BTV1</accession>
<dbReference type="Gene3D" id="1.20.120.1900">
    <property type="entry name" value="Gamma-tubulin complex, C-terminal domain"/>
    <property type="match status" value="1"/>
</dbReference>
<dbReference type="PANTHER" id="PTHR19302:SF33">
    <property type="entry name" value="GAMMA-TUBULIN COMPLEX COMPONENT 5"/>
    <property type="match status" value="1"/>
</dbReference>
<sequence>MNQLAQELITTISSASSGSSGSISDRTAERIVRRSMNGGAKKAWYEIHDSLNSLIRTTQIRVELDLSDALSKSLSILDSHRKREMGFGDDLPIKMSNLPQHIQFLLNLASLPTKQTHEFAHSCLHRINDTGPSPDEILYQEIMSEPFDDPYGGVAEEEIPGWTDSESEAEEESEESGEEEIILTPQSTIQSGKLESQKRQEESEKRMRESKRRLEELRGSAYWKKRGKEIKLLEDGIYGWRDLTTLADSLKGIDIVSLTVTVEDGITKAVTCRQFQRELLYGLSGRPGIFYTFSNDCHCNISDDHPQVTTFSSVGLRSILKSFQSRFTDLAIIRAFVKTTPLPPSSSVSTSHKTHKHISANSTKTIQAFTDSCRRIVQGIDLWIAEQERLFILGCSTPLSTSPLQLKFQFESDFSGIVDYLLLFLPYIHSPILLLNTIHSVIETIRILPHPKGISELSSTFVETARPMWEMLGDWLRQGMPISVSLLPSSEEDLSTDLETRELDPEFFIKRDRDVSWIDEDFWESGYIISEWPTWLSHENTQEMILEAGKARGLLKCLQTDVAEWNVWKPLSEVLGISEIGKSGMRSSVEEILEQELKTDCLIATFHLRRVLDEECGLKEHLEAIEGVIFMRAIGVMQEWSEWLFDQIHSKKKWSESQTLTSTLRETLKHSSGGGNWLNPTAIRIYVSGRLEGVVAPSNLSNLRITYEVPFPLSQLFTHTSMDLRSDIFSFLLSFLHARDLLSRARLSRRLIEEQKETKLVRHALRRLSWIIDTIWIWINESVIDGMILEYKEKLARSTSLGEMIKLELDHTRQLRVFCFLHETTSGMNHSLSHLLDLCSHLFLSISSFTTSTSTSTSNITIPIPSKSMNEKTKKPVYVQGRSRRRLRRAKMILSDSETDSEECDNPMEEGIVYLDQSEKVRIDPEPIKGKVKGWMEEMDEHVICLINGVEELSGMSERHGEIWVTLNELLKDWK</sequence>
<dbReference type="GO" id="GO:0007020">
    <property type="term" value="P:microtubule nucleation"/>
    <property type="evidence" value="ECO:0007669"/>
    <property type="project" value="InterPro"/>
</dbReference>
<keyword evidence="10" id="KW-1185">Reference proteome</keyword>
<comment type="similarity">
    <text evidence="1 5">Belongs to the TUBGCP family.</text>
</comment>
<dbReference type="GO" id="GO:0000930">
    <property type="term" value="C:gamma-tubulin complex"/>
    <property type="evidence" value="ECO:0007669"/>
    <property type="project" value="UniProtKB-ARBA"/>
</dbReference>
<dbReference type="InterPro" id="IPR007259">
    <property type="entry name" value="GCP"/>
</dbReference>
<feature type="compositionally biased region" description="Basic and acidic residues" evidence="6">
    <location>
        <begin position="195"/>
        <end position="212"/>
    </location>
</feature>
<dbReference type="GO" id="GO:0051321">
    <property type="term" value="P:meiotic cell cycle"/>
    <property type="evidence" value="ECO:0007669"/>
    <property type="project" value="TreeGrafter"/>
</dbReference>
<feature type="domain" description="Gamma tubulin complex component C-terminal" evidence="7">
    <location>
        <begin position="618"/>
        <end position="871"/>
    </location>
</feature>
<keyword evidence="2 5" id="KW-0963">Cytoplasm</keyword>
<organism evidence="9 10">
    <name type="scientific">Tremella mesenterica</name>
    <name type="common">Jelly fungus</name>
    <dbReference type="NCBI Taxonomy" id="5217"/>
    <lineage>
        <taxon>Eukaryota</taxon>
        <taxon>Fungi</taxon>
        <taxon>Dikarya</taxon>
        <taxon>Basidiomycota</taxon>
        <taxon>Agaricomycotina</taxon>
        <taxon>Tremellomycetes</taxon>
        <taxon>Tremellales</taxon>
        <taxon>Tremellaceae</taxon>
        <taxon>Tremella</taxon>
    </lineage>
</organism>
<dbReference type="Pfam" id="PF04130">
    <property type="entry name" value="GCP_C_terminal"/>
    <property type="match status" value="1"/>
</dbReference>
<dbReference type="GO" id="GO:0000278">
    <property type="term" value="P:mitotic cell cycle"/>
    <property type="evidence" value="ECO:0007669"/>
    <property type="project" value="TreeGrafter"/>
</dbReference>
<dbReference type="InterPro" id="IPR040457">
    <property type="entry name" value="GCP_C"/>
</dbReference>
<protein>
    <recommendedName>
        <fullName evidence="5">Spindle pole body component</fullName>
    </recommendedName>
</protein>
<dbReference type="GO" id="GO:0043015">
    <property type="term" value="F:gamma-tubulin binding"/>
    <property type="evidence" value="ECO:0007669"/>
    <property type="project" value="InterPro"/>
</dbReference>
<dbReference type="AlphaFoldDB" id="A0A4Q1BTV1"/>
<feature type="domain" description="Gamma tubulin complex component protein N-terminal" evidence="8">
    <location>
        <begin position="277"/>
        <end position="611"/>
    </location>
</feature>
<evidence type="ECO:0000259" key="8">
    <source>
        <dbReference type="Pfam" id="PF17681"/>
    </source>
</evidence>
<dbReference type="Pfam" id="PF17681">
    <property type="entry name" value="GCP_N_terminal"/>
    <property type="match status" value="1"/>
</dbReference>
<comment type="caution">
    <text evidence="9">The sequence shown here is derived from an EMBL/GenBank/DDBJ whole genome shotgun (WGS) entry which is preliminary data.</text>
</comment>
<dbReference type="InParanoid" id="A0A4Q1BTV1"/>
<dbReference type="VEuPathDB" id="FungiDB:TREMEDRAFT_11782"/>
<dbReference type="PANTHER" id="PTHR19302">
    <property type="entry name" value="GAMMA TUBULIN COMPLEX PROTEIN"/>
    <property type="match status" value="1"/>
</dbReference>
<dbReference type="GO" id="GO:0005816">
    <property type="term" value="C:spindle pole body"/>
    <property type="evidence" value="ECO:0007669"/>
    <property type="project" value="UniProtKB-ARBA"/>
</dbReference>
<dbReference type="GO" id="GO:0031122">
    <property type="term" value="P:cytoplasmic microtubule organization"/>
    <property type="evidence" value="ECO:0007669"/>
    <property type="project" value="TreeGrafter"/>
</dbReference>
<name>A0A4Q1BTV1_TREME</name>
<dbReference type="STRING" id="5217.A0A4Q1BTV1"/>
<feature type="compositionally biased region" description="Acidic residues" evidence="6">
    <location>
        <begin position="155"/>
        <end position="181"/>
    </location>
</feature>
<dbReference type="EMBL" id="SDIL01000009">
    <property type="protein sequence ID" value="RXK41438.1"/>
    <property type="molecule type" value="Genomic_DNA"/>
</dbReference>
<feature type="region of interest" description="Disordered" evidence="6">
    <location>
        <begin position="151"/>
        <end position="212"/>
    </location>
</feature>
<evidence type="ECO:0000256" key="1">
    <source>
        <dbReference type="ARBA" id="ARBA00010337"/>
    </source>
</evidence>
<evidence type="ECO:0000256" key="4">
    <source>
        <dbReference type="ARBA" id="ARBA00023212"/>
    </source>
</evidence>